<dbReference type="STRING" id="1227499.C493_21291"/>
<dbReference type="Proteomes" id="UP000011602">
    <property type="component" value="Unassembled WGS sequence"/>
</dbReference>
<dbReference type="AlphaFoldDB" id="L9WHE1"/>
<evidence type="ECO:0000313" key="1">
    <source>
        <dbReference type="EMBL" id="ELY48864.1"/>
    </source>
</evidence>
<name>L9WHE1_9EURY</name>
<accession>L9WHE1</accession>
<keyword evidence="2" id="KW-1185">Reference proteome</keyword>
<sequence>MQSVVGEFGDVLGHLRRVPIDEAGEFATALWEVCRMTLRTSGRSRTAPDDRFDTDVFVFESRRFRTVFFDGLDDRDWRASGNRGSRYRWR</sequence>
<protein>
    <submittedName>
        <fullName evidence="1">Uncharacterized protein</fullName>
    </submittedName>
</protein>
<organism evidence="1 2">
    <name type="scientific">Natronolimnohabitans innermongolicus JCM 12255</name>
    <dbReference type="NCBI Taxonomy" id="1227499"/>
    <lineage>
        <taxon>Archaea</taxon>
        <taxon>Methanobacteriati</taxon>
        <taxon>Methanobacteriota</taxon>
        <taxon>Stenosarchaea group</taxon>
        <taxon>Halobacteria</taxon>
        <taxon>Halobacteriales</taxon>
        <taxon>Natrialbaceae</taxon>
        <taxon>Natronolimnohabitans</taxon>
    </lineage>
</organism>
<evidence type="ECO:0000313" key="2">
    <source>
        <dbReference type="Proteomes" id="UP000011602"/>
    </source>
</evidence>
<gene>
    <name evidence="1" type="ORF">C493_21291</name>
</gene>
<comment type="caution">
    <text evidence="1">The sequence shown here is derived from an EMBL/GenBank/DDBJ whole genome shotgun (WGS) entry which is preliminary data.</text>
</comment>
<reference evidence="1 2" key="1">
    <citation type="journal article" date="2014" name="PLoS Genet.">
        <title>Phylogenetically driven sequencing of extremely halophilic archaea reveals strategies for static and dynamic osmo-response.</title>
        <authorList>
            <person name="Becker E.A."/>
            <person name="Seitzer P.M."/>
            <person name="Tritt A."/>
            <person name="Larsen D."/>
            <person name="Krusor M."/>
            <person name="Yao A.I."/>
            <person name="Wu D."/>
            <person name="Madern D."/>
            <person name="Eisen J.A."/>
            <person name="Darling A.E."/>
            <person name="Facciotti M.T."/>
        </authorList>
    </citation>
    <scope>NUCLEOTIDE SEQUENCE [LARGE SCALE GENOMIC DNA]</scope>
    <source>
        <strain evidence="1 2">JCM 12255</strain>
    </source>
</reference>
<dbReference type="EMBL" id="AOHZ01000107">
    <property type="protein sequence ID" value="ELY48864.1"/>
    <property type="molecule type" value="Genomic_DNA"/>
</dbReference>
<proteinExistence type="predicted"/>